<reference evidence="3 4" key="1">
    <citation type="journal article" date="2020" name="Front. Microbiol.">
        <title>Genetic Organization of the aprX-lipA2 Operon Affects the Proteolytic Potential of Pseudomonas Species in Milk.</title>
        <authorList>
            <person name="Maier C."/>
            <person name="Huptas C."/>
            <person name="von Neubeck M."/>
            <person name="Scherer S."/>
            <person name="Wenning M."/>
            <person name="Lucking G."/>
        </authorList>
    </citation>
    <scope>NUCLEOTIDE SEQUENCE [LARGE SCALE GENOMIC DNA]</scope>
    <source>
        <strain evidence="3 4">G4779</strain>
    </source>
</reference>
<organism evidence="3 4">
    <name type="scientific">Pseudomonas gessardii</name>
    <dbReference type="NCBI Taxonomy" id="78544"/>
    <lineage>
        <taxon>Bacteria</taxon>
        <taxon>Pseudomonadati</taxon>
        <taxon>Pseudomonadota</taxon>
        <taxon>Gammaproteobacteria</taxon>
        <taxon>Pseudomonadales</taxon>
        <taxon>Pseudomonadaceae</taxon>
        <taxon>Pseudomonas</taxon>
    </lineage>
</organism>
<dbReference type="Proteomes" id="UP000542111">
    <property type="component" value="Unassembled WGS sequence"/>
</dbReference>
<dbReference type="PANTHER" id="PTHR20883:SF15">
    <property type="entry name" value="PHYTANOYL-COA DIOXYGENASE DOMAIN-CONTAINING PROTEIN 1"/>
    <property type="match status" value="1"/>
</dbReference>
<keyword evidence="1" id="KW-0479">Metal-binding</keyword>
<proteinExistence type="predicted"/>
<evidence type="ECO:0000256" key="2">
    <source>
        <dbReference type="ARBA" id="ARBA00023004"/>
    </source>
</evidence>
<comment type="caution">
    <text evidence="3">The sequence shown here is derived from an EMBL/GenBank/DDBJ whole genome shotgun (WGS) entry which is preliminary data.</text>
</comment>
<name>A0A7Y1QP16_9PSED</name>
<dbReference type="AlphaFoldDB" id="A0A7Y1QP16"/>
<evidence type="ECO:0000313" key="4">
    <source>
        <dbReference type="Proteomes" id="UP000542111"/>
    </source>
</evidence>
<keyword evidence="3" id="KW-0223">Dioxygenase</keyword>
<sequence length="296" mass="33119">MVPTHLPNTATPEQIDQSLRAHGYVIVEELVSGELMERIQDEMDCHVNETSWGKDTFLGPKTKRTGSIIARSVSARELVMNKTALGVAEKFLAHASTYQLLLTQIISVHPGSPAQPLHQDELVWDFFPFPDDYQVQCNILWAMTDYTEENGATRVVPNSQYAGRKKKYTQEDTIPAVMKRGSALFYTGKIYHGAGENKSDMVRQAMNITYSVGWVRQEENQYLATPMEIARTLPDDLLRLMGYQFGGFALGYTHNFEDPMVAVRGKSADNVDMSIEVVGAAIDTATTFRSEQKVVS</sequence>
<dbReference type="Pfam" id="PF05721">
    <property type="entry name" value="PhyH"/>
    <property type="match status" value="1"/>
</dbReference>
<dbReference type="RefSeq" id="WP_059317399.1">
    <property type="nucleotide sequence ID" value="NZ_JAAQYP010000127.1"/>
</dbReference>
<accession>A0A7Y1QP16</accession>
<dbReference type="Gene3D" id="2.60.120.620">
    <property type="entry name" value="q2cbj1_9rhob like domain"/>
    <property type="match status" value="1"/>
</dbReference>
<keyword evidence="3" id="KW-0560">Oxidoreductase</keyword>
<dbReference type="GO" id="GO:0016706">
    <property type="term" value="F:2-oxoglutarate-dependent dioxygenase activity"/>
    <property type="evidence" value="ECO:0007669"/>
    <property type="project" value="UniProtKB-ARBA"/>
</dbReference>
<protein>
    <submittedName>
        <fullName evidence="3">Phytanoyl-CoA dioxygenase family protein</fullName>
    </submittedName>
</protein>
<dbReference type="EMBL" id="JAAQYP010000127">
    <property type="protein sequence ID" value="NNA99631.1"/>
    <property type="molecule type" value="Genomic_DNA"/>
</dbReference>
<dbReference type="InterPro" id="IPR008775">
    <property type="entry name" value="Phytyl_CoA_dOase-like"/>
</dbReference>
<gene>
    <name evidence="3" type="ORF">HBO33_31355</name>
</gene>
<keyword evidence="2" id="KW-0408">Iron</keyword>
<dbReference type="SUPFAM" id="SSF51197">
    <property type="entry name" value="Clavaminate synthase-like"/>
    <property type="match status" value="1"/>
</dbReference>
<dbReference type="PANTHER" id="PTHR20883">
    <property type="entry name" value="PHYTANOYL-COA DIOXYGENASE DOMAIN CONTAINING 1"/>
    <property type="match status" value="1"/>
</dbReference>
<evidence type="ECO:0000313" key="3">
    <source>
        <dbReference type="EMBL" id="NNA99631.1"/>
    </source>
</evidence>
<evidence type="ECO:0000256" key="1">
    <source>
        <dbReference type="ARBA" id="ARBA00022723"/>
    </source>
</evidence>
<dbReference type="GO" id="GO:0005506">
    <property type="term" value="F:iron ion binding"/>
    <property type="evidence" value="ECO:0007669"/>
    <property type="project" value="UniProtKB-ARBA"/>
</dbReference>